<dbReference type="EMBL" id="LZMT01000017">
    <property type="protein sequence ID" value="OBX64315.1"/>
    <property type="molecule type" value="Genomic_DNA"/>
</dbReference>
<gene>
    <name evidence="1" type="ORF">A9299_09925</name>
</gene>
<accession>A0AA91FPS0</accession>
<reference evidence="1" key="1">
    <citation type="submission" date="2016-06" db="EMBL/GenBank/DDBJ databases">
        <title>Draft genome of Moraxella osloensis CCUG 67237.</title>
        <authorList>
            <person name="Salva-Serra F."/>
            <person name="Engstrom-Jakobsson H."/>
            <person name="Thorell K."/>
            <person name="Gonzales-Siles L."/>
            <person name="Karlsson R."/>
            <person name="Boulund F."/>
            <person name="Engstrand L."/>
            <person name="Kristiansson E."/>
            <person name="Moore E."/>
        </authorList>
    </citation>
    <scope>NUCLEOTIDE SEQUENCE [LARGE SCALE GENOMIC DNA]</scope>
    <source>
        <strain evidence="1">CCUG 67237</strain>
    </source>
</reference>
<sequence>MLIGNTVKCIGNLPKTEAYLNAIEPRRAGHHLFIIEKELYNSKTPYESMTQQEKAKFDEHLAVKLQKLDETY</sequence>
<comment type="caution">
    <text evidence="1">The sequence shown here is derived from an EMBL/GenBank/DDBJ whole genome shotgun (WGS) entry which is preliminary data.</text>
</comment>
<proteinExistence type="predicted"/>
<protein>
    <submittedName>
        <fullName evidence="1">Uncharacterized protein</fullName>
    </submittedName>
</protein>
<organism evidence="1">
    <name type="scientific">Faucicola osloensis</name>
    <name type="common">Moraxella osloensis</name>
    <dbReference type="NCBI Taxonomy" id="34062"/>
    <lineage>
        <taxon>Bacteria</taxon>
        <taxon>Pseudomonadati</taxon>
        <taxon>Pseudomonadota</taxon>
        <taxon>Gammaproteobacteria</taxon>
        <taxon>Moraxellales</taxon>
        <taxon>Moraxellaceae</taxon>
        <taxon>Faucicola</taxon>
    </lineage>
</organism>
<evidence type="ECO:0000313" key="1">
    <source>
        <dbReference type="EMBL" id="OBX64315.1"/>
    </source>
</evidence>
<name>A0AA91FPS0_FAUOS</name>
<dbReference type="AlphaFoldDB" id="A0AA91FPS0"/>